<dbReference type="Proteomes" id="UP000001514">
    <property type="component" value="Unassembled WGS sequence"/>
</dbReference>
<evidence type="ECO:0000313" key="3">
    <source>
        <dbReference type="EMBL" id="EFJ26426.1"/>
    </source>
</evidence>
<sequence>MESLRNGMGSWHTRAKTIWELQQMGFTAEQLYDVALVTAHLQTAMVVASKVYDSLVLAQASSELLSALESNETHVCSLYELRILSSKQRKAAAEYVVEKGLDTKGAEELARAIKQHERRAELREGFSPLPGDCLALMHYRAAKESSQADEKQSLAQRALEFAVSEAAVEKISKLLQNVFVGVLLDRVGAGQEGVWSGVVAREVDHVVRCSSALIHRGVDLASREERSPGDDDISLTGIRANNAVACSRSLWSPSIAFQATVSLSGMLSKVSTARSRRS</sequence>
<evidence type="ECO:0000259" key="1">
    <source>
        <dbReference type="Pfam" id="PF18578"/>
    </source>
</evidence>
<dbReference type="InParanoid" id="D8RN09"/>
<evidence type="ECO:0000259" key="2">
    <source>
        <dbReference type="Pfam" id="PF18579"/>
    </source>
</evidence>
<dbReference type="InterPro" id="IPR037494">
    <property type="entry name" value="RAF1"/>
</dbReference>
<dbReference type="OMA" id="NETHVCS"/>
<dbReference type="EMBL" id="GL377584">
    <property type="protein sequence ID" value="EFJ26426.1"/>
    <property type="molecule type" value="Genomic_DNA"/>
</dbReference>
<organism evidence="4">
    <name type="scientific">Selaginella moellendorffii</name>
    <name type="common">Spikemoss</name>
    <dbReference type="NCBI Taxonomy" id="88036"/>
    <lineage>
        <taxon>Eukaryota</taxon>
        <taxon>Viridiplantae</taxon>
        <taxon>Streptophyta</taxon>
        <taxon>Embryophyta</taxon>
        <taxon>Tracheophyta</taxon>
        <taxon>Lycopodiopsida</taxon>
        <taxon>Selaginellales</taxon>
        <taxon>Selaginellaceae</taxon>
        <taxon>Selaginella</taxon>
    </lineage>
</organism>
<dbReference type="InterPro" id="IPR040781">
    <property type="entry name" value="Raf1_HTH"/>
</dbReference>
<dbReference type="KEGG" id="smo:SELMODRAFT_412999"/>
<dbReference type="HOGENOM" id="CLU_1002559_0_0_1"/>
<dbReference type="PANTHER" id="PTHR35299:SF6">
    <property type="entry name" value="RUBISCO ACCUMULATION FACTOR 1"/>
    <property type="match status" value="1"/>
</dbReference>
<keyword evidence="4" id="KW-1185">Reference proteome</keyword>
<name>D8RN09_SELML</name>
<dbReference type="STRING" id="88036.D8RN09"/>
<evidence type="ECO:0000313" key="4">
    <source>
        <dbReference type="Proteomes" id="UP000001514"/>
    </source>
</evidence>
<dbReference type="Pfam" id="PF18579">
    <property type="entry name" value="Raf1_HTH"/>
    <property type="match status" value="1"/>
</dbReference>
<dbReference type="Pfam" id="PF18578">
    <property type="entry name" value="Raf1_N"/>
    <property type="match status" value="1"/>
</dbReference>
<proteinExistence type="predicted"/>
<protein>
    <submittedName>
        <fullName evidence="3">Uncharacterized protein</fullName>
    </submittedName>
</protein>
<dbReference type="InterPro" id="IPR041358">
    <property type="entry name" value="Raf1_N"/>
</dbReference>
<accession>D8RN09</accession>
<dbReference type="AlphaFoldDB" id="D8RN09"/>
<dbReference type="Gramene" id="EFJ26426">
    <property type="protein sequence ID" value="EFJ26426"/>
    <property type="gene ID" value="SELMODRAFT_412999"/>
</dbReference>
<dbReference type="PANTHER" id="PTHR35299">
    <property type="entry name" value="RUBISCO ACCUMULATION FACTOR 1"/>
    <property type="match status" value="1"/>
</dbReference>
<feature type="domain" description="Rubisco accumulation factor 1 helix turn helix" evidence="2">
    <location>
        <begin position="1"/>
        <end position="56"/>
    </location>
</feature>
<reference evidence="3 4" key="1">
    <citation type="journal article" date="2011" name="Science">
        <title>The Selaginella genome identifies genetic changes associated with the evolution of vascular plants.</title>
        <authorList>
            <person name="Banks J.A."/>
            <person name="Nishiyama T."/>
            <person name="Hasebe M."/>
            <person name="Bowman J.L."/>
            <person name="Gribskov M."/>
            <person name="dePamphilis C."/>
            <person name="Albert V.A."/>
            <person name="Aono N."/>
            <person name="Aoyama T."/>
            <person name="Ambrose B.A."/>
            <person name="Ashton N.W."/>
            <person name="Axtell M.J."/>
            <person name="Barker E."/>
            <person name="Barker M.S."/>
            <person name="Bennetzen J.L."/>
            <person name="Bonawitz N.D."/>
            <person name="Chapple C."/>
            <person name="Cheng C."/>
            <person name="Correa L.G."/>
            <person name="Dacre M."/>
            <person name="DeBarry J."/>
            <person name="Dreyer I."/>
            <person name="Elias M."/>
            <person name="Engstrom E.M."/>
            <person name="Estelle M."/>
            <person name="Feng L."/>
            <person name="Finet C."/>
            <person name="Floyd S.K."/>
            <person name="Frommer W.B."/>
            <person name="Fujita T."/>
            <person name="Gramzow L."/>
            <person name="Gutensohn M."/>
            <person name="Harholt J."/>
            <person name="Hattori M."/>
            <person name="Heyl A."/>
            <person name="Hirai T."/>
            <person name="Hiwatashi Y."/>
            <person name="Ishikawa M."/>
            <person name="Iwata M."/>
            <person name="Karol K.G."/>
            <person name="Koehler B."/>
            <person name="Kolukisaoglu U."/>
            <person name="Kubo M."/>
            <person name="Kurata T."/>
            <person name="Lalonde S."/>
            <person name="Li K."/>
            <person name="Li Y."/>
            <person name="Litt A."/>
            <person name="Lyons E."/>
            <person name="Manning G."/>
            <person name="Maruyama T."/>
            <person name="Michael T.P."/>
            <person name="Mikami K."/>
            <person name="Miyazaki S."/>
            <person name="Morinaga S."/>
            <person name="Murata T."/>
            <person name="Mueller-Roeber B."/>
            <person name="Nelson D.R."/>
            <person name="Obara M."/>
            <person name="Oguri Y."/>
            <person name="Olmstead R.G."/>
            <person name="Onodera N."/>
            <person name="Petersen B.L."/>
            <person name="Pils B."/>
            <person name="Prigge M."/>
            <person name="Rensing S.A."/>
            <person name="Riano-Pachon D.M."/>
            <person name="Roberts A.W."/>
            <person name="Sato Y."/>
            <person name="Scheller H.V."/>
            <person name="Schulz B."/>
            <person name="Schulz C."/>
            <person name="Shakirov E.V."/>
            <person name="Shibagaki N."/>
            <person name="Shinohara N."/>
            <person name="Shippen D.E."/>
            <person name="Soerensen I."/>
            <person name="Sotooka R."/>
            <person name="Sugimoto N."/>
            <person name="Sugita M."/>
            <person name="Sumikawa N."/>
            <person name="Tanurdzic M."/>
            <person name="Theissen G."/>
            <person name="Ulvskov P."/>
            <person name="Wakazuki S."/>
            <person name="Weng J.K."/>
            <person name="Willats W.W."/>
            <person name="Wipf D."/>
            <person name="Wolf P.G."/>
            <person name="Yang L."/>
            <person name="Zimmer A.D."/>
            <person name="Zhu Q."/>
            <person name="Mitros T."/>
            <person name="Hellsten U."/>
            <person name="Loque D."/>
            <person name="Otillar R."/>
            <person name="Salamov A."/>
            <person name="Schmutz J."/>
            <person name="Shapiro H."/>
            <person name="Lindquist E."/>
            <person name="Lucas S."/>
            <person name="Rokhsar D."/>
            <person name="Grigoriev I.V."/>
        </authorList>
    </citation>
    <scope>NUCLEOTIDE SEQUENCE [LARGE SCALE GENOMIC DNA]</scope>
</reference>
<gene>
    <name evidence="3" type="ORF">SELMODRAFT_412999</name>
</gene>
<dbReference type="eggNOG" id="ENOG502QRYH">
    <property type="taxonomic scope" value="Eukaryota"/>
</dbReference>
<feature type="domain" description="Rubisco accumulation factor 1 alpha-helical" evidence="1">
    <location>
        <begin position="77"/>
        <end position="175"/>
    </location>
</feature>